<reference evidence="1 2" key="1">
    <citation type="submission" date="2015-01" db="EMBL/GenBank/DDBJ databases">
        <title>Evolution of Trichinella species and genotypes.</title>
        <authorList>
            <person name="Korhonen P.K."/>
            <person name="Edoardo P."/>
            <person name="Giuseppe L.R."/>
            <person name="Gasser R.B."/>
        </authorList>
    </citation>
    <scope>NUCLEOTIDE SEQUENCE [LARGE SCALE GENOMIC DNA]</scope>
    <source>
        <strain evidence="1">ISS3</strain>
    </source>
</reference>
<dbReference type="AlphaFoldDB" id="A0A0V1ARJ8"/>
<accession>A0A0V1ARJ8</accession>
<proteinExistence type="predicted"/>
<dbReference type="EMBL" id="JYDH01000307">
    <property type="protein sequence ID" value="KRY26940.1"/>
    <property type="molecule type" value="Genomic_DNA"/>
</dbReference>
<comment type="caution">
    <text evidence="1">The sequence shown here is derived from an EMBL/GenBank/DDBJ whole genome shotgun (WGS) entry which is preliminary data.</text>
</comment>
<name>A0A0V1ARJ8_TRISP</name>
<keyword evidence="2" id="KW-1185">Reference proteome</keyword>
<evidence type="ECO:0000313" key="1">
    <source>
        <dbReference type="EMBL" id="KRY26940.1"/>
    </source>
</evidence>
<gene>
    <name evidence="1" type="ORF">T01_7553</name>
</gene>
<dbReference type="Proteomes" id="UP000054776">
    <property type="component" value="Unassembled WGS sequence"/>
</dbReference>
<organism evidence="1 2">
    <name type="scientific">Trichinella spiralis</name>
    <name type="common">Trichina worm</name>
    <dbReference type="NCBI Taxonomy" id="6334"/>
    <lineage>
        <taxon>Eukaryota</taxon>
        <taxon>Metazoa</taxon>
        <taxon>Ecdysozoa</taxon>
        <taxon>Nematoda</taxon>
        <taxon>Enoplea</taxon>
        <taxon>Dorylaimia</taxon>
        <taxon>Trichinellida</taxon>
        <taxon>Trichinellidae</taxon>
        <taxon>Trichinella</taxon>
    </lineage>
</organism>
<dbReference type="InParanoid" id="A0A0V1ARJ8"/>
<sequence>MRAGSSTTSLATGRVISEVDVRIRAALLTPSWPGNSWITTPRGQRVRGRLSSSINTKSLIFGPTPLFLHLLRGSSEAM</sequence>
<protein>
    <submittedName>
        <fullName evidence="1">Uncharacterized protein</fullName>
    </submittedName>
</protein>
<evidence type="ECO:0000313" key="2">
    <source>
        <dbReference type="Proteomes" id="UP000054776"/>
    </source>
</evidence>